<comment type="caution">
    <text evidence="2">The sequence shown here is derived from an EMBL/GenBank/DDBJ whole genome shotgun (WGS) entry which is preliminary data.</text>
</comment>
<keyword evidence="3" id="KW-1185">Reference proteome</keyword>
<feature type="chain" id="PRO_5045881990" evidence="1">
    <location>
        <begin position="27"/>
        <end position="339"/>
    </location>
</feature>
<dbReference type="PROSITE" id="PS51257">
    <property type="entry name" value="PROKAR_LIPOPROTEIN"/>
    <property type="match status" value="1"/>
</dbReference>
<evidence type="ECO:0000313" key="3">
    <source>
        <dbReference type="Proteomes" id="UP001266099"/>
    </source>
</evidence>
<dbReference type="EMBL" id="JAVDUJ010000001">
    <property type="protein sequence ID" value="MDR6939992.1"/>
    <property type="molecule type" value="Genomic_DNA"/>
</dbReference>
<reference evidence="2 3" key="1">
    <citation type="submission" date="2023-07" db="EMBL/GenBank/DDBJ databases">
        <title>Sequencing the genomes of 1000 actinobacteria strains.</title>
        <authorList>
            <person name="Klenk H.-P."/>
        </authorList>
    </citation>
    <scope>NUCLEOTIDE SEQUENCE [LARGE SCALE GENOMIC DNA]</scope>
    <source>
        <strain evidence="2 3">DSM 15539</strain>
    </source>
</reference>
<feature type="signal peptide" evidence="1">
    <location>
        <begin position="1"/>
        <end position="26"/>
    </location>
</feature>
<name>A0ABU1T3N1_9ACTO</name>
<evidence type="ECO:0000313" key="2">
    <source>
        <dbReference type="EMBL" id="MDR6939992.1"/>
    </source>
</evidence>
<dbReference type="RefSeq" id="WP_309957116.1">
    <property type="nucleotide sequence ID" value="NZ_JAVDUJ010000001.1"/>
</dbReference>
<protein>
    <submittedName>
        <fullName evidence="2">Uncharacterized protein</fullName>
    </submittedName>
</protein>
<sequence>MRKSFYWRTISLTLTATAIFSMSACAQNTHFPEPVAAGIAEPIVNTGNFAKILSGAKQELNAADAALDANLLGKRINGVMKFQRSGQYQLKKILGDKYLLPAVIIDSDAVPISAGTEFPRIAGNVNQPGKTQNFQTLSIWVQENARAPYQLWGQTYLFPDLKIPKLESKLTDTKSILDAAKYVAAPQELVSAYTAYLNSGTPGTPKFNEADPIFTQIKSQREQLTAALGELAQVETPAIASEQGFKMVPTADGGAILSGAIQYNVIVTRAKENATLRLKGEIGALAAQNGANPQVDVKTKLTASYSLLASFYLPPKNAKSKVVQVIGATAPTLISVTNE</sequence>
<accession>A0ABU1T3N1</accession>
<dbReference type="Proteomes" id="UP001266099">
    <property type="component" value="Unassembled WGS sequence"/>
</dbReference>
<keyword evidence="1" id="KW-0732">Signal</keyword>
<organism evidence="2 3">
    <name type="scientific">Arcanobacterium hippocoleae</name>
    <dbReference type="NCBI Taxonomy" id="149017"/>
    <lineage>
        <taxon>Bacteria</taxon>
        <taxon>Bacillati</taxon>
        <taxon>Actinomycetota</taxon>
        <taxon>Actinomycetes</taxon>
        <taxon>Actinomycetales</taxon>
        <taxon>Actinomycetaceae</taxon>
        <taxon>Arcanobacterium</taxon>
    </lineage>
</organism>
<gene>
    <name evidence="2" type="ORF">J2S36_001535</name>
</gene>
<evidence type="ECO:0000256" key="1">
    <source>
        <dbReference type="SAM" id="SignalP"/>
    </source>
</evidence>
<proteinExistence type="predicted"/>